<gene>
    <name evidence="2" type="ORF">AKJ09_03916</name>
</gene>
<feature type="compositionally biased region" description="Basic and acidic residues" evidence="1">
    <location>
        <begin position="31"/>
        <end position="41"/>
    </location>
</feature>
<dbReference type="AlphaFoldDB" id="A0A0K1PUQ7"/>
<dbReference type="KEGG" id="llu:AKJ09_03916"/>
<evidence type="ECO:0000256" key="1">
    <source>
        <dbReference type="SAM" id="MobiDB-lite"/>
    </source>
</evidence>
<reference evidence="2 3" key="1">
    <citation type="submission" date="2015-08" db="EMBL/GenBank/DDBJ databases">
        <authorList>
            <person name="Babu N.S."/>
            <person name="Beckwith C.J."/>
            <person name="Beseler K.G."/>
            <person name="Brison A."/>
            <person name="Carone J.V."/>
            <person name="Caskin T.P."/>
            <person name="Diamond M."/>
            <person name="Durham M.E."/>
            <person name="Foxe J.M."/>
            <person name="Go M."/>
            <person name="Henderson B.A."/>
            <person name="Jones I.B."/>
            <person name="McGettigan J.A."/>
            <person name="Micheletti S.J."/>
            <person name="Nasrallah M.E."/>
            <person name="Ortiz D."/>
            <person name="Piller C.R."/>
            <person name="Privatt S.R."/>
            <person name="Schneider S.L."/>
            <person name="Sharp S."/>
            <person name="Smith T.C."/>
            <person name="Stanton J.D."/>
            <person name="Ullery H.E."/>
            <person name="Wilson R.J."/>
            <person name="Serrano M.G."/>
            <person name="Buck G."/>
            <person name="Lee V."/>
            <person name="Wang Y."/>
            <person name="Carvalho R."/>
            <person name="Voegtly L."/>
            <person name="Shi R."/>
            <person name="Duckworth R."/>
            <person name="Johnson A."/>
            <person name="Loviza R."/>
            <person name="Walstead R."/>
            <person name="Shah Z."/>
            <person name="Kiflezghi M."/>
            <person name="Wade K."/>
            <person name="Ball S.L."/>
            <person name="Bradley K.W."/>
            <person name="Asai D.J."/>
            <person name="Bowman C.A."/>
            <person name="Russell D.A."/>
            <person name="Pope W.H."/>
            <person name="Jacobs-Sera D."/>
            <person name="Hendrix R.W."/>
            <person name="Hatfull G.F."/>
        </authorList>
    </citation>
    <scope>NUCLEOTIDE SEQUENCE [LARGE SCALE GENOMIC DNA]</scope>
    <source>
        <strain evidence="2 3">DSM 27648</strain>
    </source>
</reference>
<evidence type="ECO:0000313" key="2">
    <source>
        <dbReference type="EMBL" id="AKU97252.1"/>
    </source>
</evidence>
<dbReference type="Proteomes" id="UP000064967">
    <property type="component" value="Chromosome"/>
</dbReference>
<sequence>MQTARIDDSSLAQKLRSACSSGQQERRRSRPTIERASTRRV</sequence>
<evidence type="ECO:0000313" key="3">
    <source>
        <dbReference type="Proteomes" id="UP000064967"/>
    </source>
</evidence>
<protein>
    <submittedName>
        <fullName evidence="2">Uncharacterized protein</fullName>
    </submittedName>
</protein>
<accession>A0A0K1PUQ7</accession>
<proteinExistence type="predicted"/>
<organism evidence="2 3">
    <name type="scientific">Labilithrix luteola</name>
    <dbReference type="NCBI Taxonomy" id="1391654"/>
    <lineage>
        <taxon>Bacteria</taxon>
        <taxon>Pseudomonadati</taxon>
        <taxon>Myxococcota</taxon>
        <taxon>Polyangia</taxon>
        <taxon>Polyangiales</taxon>
        <taxon>Labilitrichaceae</taxon>
        <taxon>Labilithrix</taxon>
    </lineage>
</organism>
<dbReference type="STRING" id="1391654.AKJ09_03916"/>
<dbReference type="EMBL" id="CP012333">
    <property type="protein sequence ID" value="AKU97252.1"/>
    <property type="molecule type" value="Genomic_DNA"/>
</dbReference>
<name>A0A0K1PUQ7_9BACT</name>
<feature type="region of interest" description="Disordered" evidence="1">
    <location>
        <begin position="1"/>
        <end position="41"/>
    </location>
</feature>
<keyword evidence="3" id="KW-1185">Reference proteome</keyword>